<evidence type="ECO:0000256" key="1">
    <source>
        <dbReference type="SAM" id="Phobius"/>
    </source>
</evidence>
<feature type="transmembrane region" description="Helical" evidence="1">
    <location>
        <begin position="120"/>
        <end position="137"/>
    </location>
</feature>
<name>A0A1F7GYQ3_9BACT</name>
<feature type="transmembrane region" description="Helical" evidence="1">
    <location>
        <begin position="353"/>
        <end position="371"/>
    </location>
</feature>
<gene>
    <name evidence="2" type="ORF">A3C25_05975</name>
</gene>
<feature type="transmembrane region" description="Helical" evidence="1">
    <location>
        <begin position="670"/>
        <end position="694"/>
    </location>
</feature>
<accession>A0A1F7GYQ3</accession>
<dbReference type="AlphaFoldDB" id="A0A1F7GYQ3"/>
<feature type="transmembrane region" description="Helical" evidence="1">
    <location>
        <begin position="309"/>
        <end position="327"/>
    </location>
</feature>
<keyword evidence="1" id="KW-0812">Transmembrane</keyword>
<evidence type="ECO:0008006" key="4">
    <source>
        <dbReference type="Google" id="ProtNLM"/>
    </source>
</evidence>
<feature type="transmembrane region" description="Helical" evidence="1">
    <location>
        <begin position="172"/>
        <end position="205"/>
    </location>
</feature>
<keyword evidence="1" id="KW-0472">Membrane</keyword>
<feature type="transmembrane region" description="Helical" evidence="1">
    <location>
        <begin position="217"/>
        <end position="237"/>
    </location>
</feature>
<feature type="transmembrane region" description="Helical" evidence="1">
    <location>
        <begin position="94"/>
        <end position="114"/>
    </location>
</feature>
<protein>
    <recommendedName>
        <fullName evidence="4">Membrane protein 6-pyruvoyl-tetrahydropterin synthase-related domain-containing protein</fullName>
    </recommendedName>
</protein>
<sequence>MIKKLTPHFLPISLLVLITVVVHHVWFFNLSPITYGDWTIDHLEKVKELLSLPTIWKGENNLGGVDLGIFFWPLQLLIGILANFNVAPALLERIFTLWPVALMTPLSMYFFSYYILRSRIASLLGSIVFTFNTFLIISRSGPVLLNLALSFAPFLFLFFMKTLEDKKLSYSLVAALLAFIISFFEIRFFYLIGWVLFFYFIYHLFILDPKAKTNIKVYFLAGLVISLPLLMNLYAVLGLQNLQSLTSNEIFNRTLFGSSYLKLAKIMSLFHFGWTGGRADWIIQTEPLRFFLIPALALLGLALTNNKKVAFFGLLALIGIFLTKMNLPPFPDVYQWLFDNLPGFNAFRESGKFSYFIVLSFAVLIASFIKVALDWGKEKKYKLLSYAATAAIAFLFLWNAKPIITGELGSLYVQRQIPKEYFQVKDFILGQRDYFRTLWIPLASQWGIRSNDHPMMSNYYLNLGIWNKFVKENNGNIFGANFSDQLLDLSSIKYVVVPLEDKANDDNFFRFAGKRQDFIDGLNNLKYLNKISTRAEKVSVYENYDYRPHIYITNEKESIDRSIPYTPVDFSLKTPTEYKIALKSVSSTFYLNFSENYHPSWKLRIGEFNWLKAISAKNYFLPDKYHFENEAKLNSFLIDPQSLCHLKKCDKDFYGNYNLEFTLFFQPQSYVYLGLIISSIFFASVVLTLVYLLLKRK</sequence>
<feature type="transmembrane region" description="Helical" evidence="1">
    <location>
        <begin position="288"/>
        <end position="304"/>
    </location>
</feature>
<reference evidence="2 3" key="1">
    <citation type="journal article" date="2016" name="Nat. Commun.">
        <title>Thousands of microbial genomes shed light on interconnected biogeochemical processes in an aquifer system.</title>
        <authorList>
            <person name="Anantharaman K."/>
            <person name="Brown C.T."/>
            <person name="Hug L.A."/>
            <person name="Sharon I."/>
            <person name="Castelle C.J."/>
            <person name="Probst A.J."/>
            <person name="Thomas B.C."/>
            <person name="Singh A."/>
            <person name="Wilkins M.J."/>
            <person name="Karaoz U."/>
            <person name="Brodie E.L."/>
            <person name="Williams K.H."/>
            <person name="Hubbard S.S."/>
            <person name="Banfield J.F."/>
        </authorList>
    </citation>
    <scope>NUCLEOTIDE SEQUENCE [LARGE SCALE GENOMIC DNA]</scope>
</reference>
<comment type="caution">
    <text evidence="2">The sequence shown here is derived from an EMBL/GenBank/DDBJ whole genome shotgun (WGS) entry which is preliminary data.</text>
</comment>
<evidence type="ECO:0000313" key="2">
    <source>
        <dbReference type="EMBL" id="OGK24247.1"/>
    </source>
</evidence>
<dbReference type="EMBL" id="MFZO01000037">
    <property type="protein sequence ID" value="OGK24247.1"/>
    <property type="molecule type" value="Genomic_DNA"/>
</dbReference>
<organism evidence="2 3">
    <name type="scientific">Candidatus Roizmanbacteria bacterium RIFCSPHIGHO2_02_FULL_38_11</name>
    <dbReference type="NCBI Taxonomy" id="1802039"/>
    <lineage>
        <taxon>Bacteria</taxon>
        <taxon>Candidatus Roizmaniibacteriota</taxon>
    </lineage>
</organism>
<proteinExistence type="predicted"/>
<evidence type="ECO:0000313" key="3">
    <source>
        <dbReference type="Proteomes" id="UP000177913"/>
    </source>
</evidence>
<dbReference type="Proteomes" id="UP000177913">
    <property type="component" value="Unassembled WGS sequence"/>
</dbReference>
<keyword evidence="1" id="KW-1133">Transmembrane helix</keyword>
<feature type="transmembrane region" description="Helical" evidence="1">
    <location>
        <begin position="69"/>
        <end position="87"/>
    </location>
</feature>
<feature type="transmembrane region" description="Helical" evidence="1">
    <location>
        <begin position="144"/>
        <end position="160"/>
    </location>
</feature>
<feature type="transmembrane region" description="Helical" evidence="1">
    <location>
        <begin position="9"/>
        <end position="28"/>
    </location>
</feature>
<feature type="transmembrane region" description="Helical" evidence="1">
    <location>
        <begin position="383"/>
        <end position="400"/>
    </location>
</feature>